<feature type="region of interest" description="Disordered" evidence="7">
    <location>
        <begin position="81"/>
        <end position="122"/>
    </location>
</feature>
<evidence type="ECO:0000256" key="5">
    <source>
        <dbReference type="ARBA" id="ARBA00023054"/>
    </source>
</evidence>
<keyword evidence="5" id="KW-0175">Coiled coil</keyword>
<dbReference type="Pfam" id="PF05103">
    <property type="entry name" value="DivIVA"/>
    <property type="match status" value="1"/>
</dbReference>
<organism evidence="8 9">
    <name type="scientific">Lacticaseibacillus pabuli</name>
    <dbReference type="NCBI Taxonomy" id="3025672"/>
    <lineage>
        <taxon>Bacteria</taxon>
        <taxon>Bacillati</taxon>
        <taxon>Bacillota</taxon>
        <taxon>Bacilli</taxon>
        <taxon>Lactobacillales</taxon>
        <taxon>Lactobacillaceae</taxon>
        <taxon>Lacticaseibacillus</taxon>
    </lineage>
</organism>
<evidence type="ECO:0000313" key="8">
    <source>
        <dbReference type="EMBL" id="WDF81665.1"/>
    </source>
</evidence>
<dbReference type="PANTHER" id="PTHR35794">
    <property type="entry name" value="CELL DIVISION PROTEIN DIVIVA"/>
    <property type="match status" value="1"/>
</dbReference>
<keyword evidence="3" id="KW-0963">Cytoplasm</keyword>
<gene>
    <name evidence="8" type="ORF">PQ472_06935</name>
</gene>
<comment type="subcellular location">
    <subcellularLocation>
        <location evidence="1">Cytoplasm</location>
    </subcellularLocation>
</comment>
<keyword evidence="4" id="KW-0132">Cell division</keyword>
<feature type="compositionally biased region" description="Basic and acidic residues" evidence="7">
    <location>
        <begin position="81"/>
        <end position="111"/>
    </location>
</feature>
<dbReference type="PANTHER" id="PTHR35794:SF2">
    <property type="entry name" value="CELL DIVISION PROTEIN DIVIVA"/>
    <property type="match status" value="1"/>
</dbReference>
<dbReference type="InterPro" id="IPR019933">
    <property type="entry name" value="DivIVA_domain"/>
</dbReference>
<evidence type="ECO:0000256" key="3">
    <source>
        <dbReference type="ARBA" id="ARBA00022490"/>
    </source>
</evidence>
<dbReference type="Proteomes" id="UP001220377">
    <property type="component" value="Chromosome"/>
</dbReference>
<dbReference type="Gene3D" id="6.10.250.660">
    <property type="match status" value="1"/>
</dbReference>
<evidence type="ECO:0000256" key="6">
    <source>
        <dbReference type="ARBA" id="ARBA00023306"/>
    </source>
</evidence>
<dbReference type="InterPro" id="IPR007793">
    <property type="entry name" value="DivIVA_fam"/>
</dbReference>
<feature type="region of interest" description="Disordered" evidence="7">
    <location>
        <begin position="163"/>
        <end position="233"/>
    </location>
</feature>
<proteinExistence type="inferred from homology"/>
<accession>A0ABY7WR96</accession>
<feature type="compositionally biased region" description="Polar residues" evidence="7">
    <location>
        <begin position="196"/>
        <end position="210"/>
    </location>
</feature>
<evidence type="ECO:0000313" key="9">
    <source>
        <dbReference type="Proteomes" id="UP001220377"/>
    </source>
</evidence>
<comment type="similarity">
    <text evidence="2">Belongs to the DivIVA family.</text>
</comment>
<keyword evidence="9" id="KW-1185">Reference proteome</keyword>
<dbReference type="EMBL" id="CP117884">
    <property type="protein sequence ID" value="WDF81665.1"/>
    <property type="molecule type" value="Genomic_DNA"/>
</dbReference>
<dbReference type="RefSeq" id="WP_274258595.1">
    <property type="nucleotide sequence ID" value="NZ_CP117884.1"/>
</dbReference>
<evidence type="ECO:0000256" key="4">
    <source>
        <dbReference type="ARBA" id="ARBA00022618"/>
    </source>
</evidence>
<evidence type="ECO:0000256" key="2">
    <source>
        <dbReference type="ARBA" id="ARBA00009008"/>
    </source>
</evidence>
<keyword evidence="6" id="KW-0131">Cell cycle</keyword>
<name>A0ABY7WR96_9LACO</name>
<feature type="compositionally biased region" description="Polar residues" evidence="7">
    <location>
        <begin position="171"/>
        <end position="189"/>
    </location>
</feature>
<dbReference type="NCBIfam" id="TIGR03544">
    <property type="entry name" value="DivI1A_domain"/>
    <property type="match status" value="1"/>
</dbReference>
<reference evidence="8 9" key="1">
    <citation type="submission" date="2023-02" db="EMBL/GenBank/DDBJ databases">
        <title>Genome sequence of Lacticaseibacillus sp. KACC 23028.</title>
        <authorList>
            <person name="Kim S."/>
            <person name="Heo J."/>
            <person name="Kwon S.-W."/>
        </authorList>
    </citation>
    <scope>NUCLEOTIDE SEQUENCE [LARGE SCALE GENOMIC DNA]</scope>
    <source>
        <strain evidence="8 9">KACC 23028</strain>
    </source>
</reference>
<protein>
    <submittedName>
        <fullName evidence="8">DivIVA domain-containing protein</fullName>
    </submittedName>
</protein>
<sequence length="233" mass="25522">MLSPMDIRDKSFTVKMRGFDQDQVNDFLDQIIADYESTLNELEDTKKKLKASEDKAQEYEGMKNAMNQAILVAQEAADKLKQQSEEDAAKVQKDAEDNAEKLLSDASEKSNRILSDASEQSRQLAIQTEDLKKNARDFREHLAALLSAELEAVQSNAWTEVLGKRDEAEKTSNSASDSESNAQNSQSPLDSEGADSLNSDSGANVSSETAPQGPEPTDQGVTEIVFPDGPMSK</sequence>
<evidence type="ECO:0000256" key="7">
    <source>
        <dbReference type="SAM" id="MobiDB-lite"/>
    </source>
</evidence>
<evidence type="ECO:0000256" key="1">
    <source>
        <dbReference type="ARBA" id="ARBA00004496"/>
    </source>
</evidence>